<dbReference type="EMBL" id="GIFC01001577">
    <property type="protein sequence ID" value="MXU83660.1"/>
    <property type="molecule type" value="Transcribed_RNA"/>
</dbReference>
<evidence type="ECO:0000313" key="1">
    <source>
        <dbReference type="EMBL" id="MXU83660.1"/>
    </source>
</evidence>
<dbReference type="AlphaFoldDB" id="A0A6B0U4R5"/>
<proteinExistence type="predicted"/>
<sequence length="76" mass="8894">MLKFQIVSIRTFCQISIVLSLSHQSSLTFWVETTGHRRRQSHWPLYDRSYGSNQRPNMTIRRSIDCTVIPQAVLNS</sequence>
<protein>
    <submittedName>
        <fullName evidence="1">Putative secreted protein</fullName>
    </submittedName>
</protein>
<name>A0A6B0U4R5_IXORI</name>
<organism evidence="1">
    <name type="scientific">Ixodes ricinus</name>
    <name type="common">Common tick</name>
    <name type="synonym">Acarus ricinus</name>
    <dbReference type="NCBI Taxonomy" id="34613"/>
    <lineage>
        <taxon>Eukaryota</taxon>
        <taxon>Metazoa</taxon>
        <taxon>Ecdysozoa</taxon>
        <taxon>Arthropoda</taxon>
        <taxon>Chelicerata</taxon>
        <taxon>Arachnida</taxon>
        <taxon>Acari</taxon>
        <taxon>Parasitiformes</taxon>
        <taxon>Ixodida</taxon>
        <taxon>Ixodoidea</taxon>
        <taxon>Ixodidae</taxon>
        <taxon>Ixodinae</taxon>
        <taxon>Ixodes</taxon>
    </lineage>
</organism>
<accession>A0A6B0U4R5</accession>
<reference evidence="1" key="1">
    <citation type="submission" date="2019-12" db="EMBL/GenBank/DDBJ databases">
        <title>An insight into the sialome of adult female Ixodes ricinus ticks feeding for 6 days.</title>
        <authorList>
            <person name="Perner J."/>
            <person name="Ribeiro J.M.C."/>
        </authorList>
    </citation>
    <scope>NUCLEOTIDE SEQUENCE</scope>
    <source>
        <strain evidence="1">Semi-engorged</strain>
        <tissue evidence="1">Salivary glands</tissue>
    </source>
</reference>